<evidence type="ECO:0000256" key="1">
    <source>
        <dbReference type="ARBA" id="ARBA00010632"/>
    </source>
</evidence>
<dbReference type="PRINTS" id="PR00052">
    <property type="entry name" value="FIBRILLARIN"/>
</dbReference>
<keyword evidence="8" id="KW-1185">Reference proteome</keyword>
<dbReference type="Gene3D" id="3.30.200.20">
    <property type="entry name" value="Phosphorylase Kinase, domain 1"/>
    <property type="match status" value="1"/>
</dbReference>
<evidence type="ECO:0000256" key="4">
    <source>
        <dbReference type="ARBA" id="ARBA00022679"/>
    </source>
</evidence>
<dbReference type="GO" id="GO:0008649">
    <property type="term" value="F:rRNA methyltransferase activity"/>
    <property type="evidence" value="ECO:0007669"/>
    <property type="project" value="TreeGrafter"/>
</dbReference>
<feature type="domain" description="Nucleolar protein 58/56 N-terminal" evidence="6">
    <location>
        <begin position="362"/>
        <end position="420"/>
    </location>
</feature>
<dbReference type="KEGG" id="dcr:108193649"/>
<dbReference type="GO" id="GO:1990259">
    <property type="term" value="F:histone H2AQ104 methyltransferase activity"/>
    <property type="evidence" value="ECO:0007669"/>
    <property type="project" value="TreeGrafter"/>
</dbReference>
<dbReference type="InterPro" id="IPR000692">
    <property type="entry name" value="Fibrillarin"/>
</dbReference>
<keyword evidence="4" id="KW-0808">Transferase</keyword>
<dbReference type="GO" id="GO:0031428">
    <property type="term" value="C:box C/D methylation guide snoRNP complex"/>
    <property type="evidence" value="ECO:0007669"/>
    <property type="project" value="TreeGrafter"/>
</dbReference>
<dbReference type="SUPFAM" id="SSF53335">
    <property type="entry name" value="S-adenosyl-L-methionine-dependent methyltransferases"/>
    <property type="match status" value="1"/>
</dbReference>
<evidence type="ECO:0000256" key="2">
    <source>
        <dbReference type="ARBA" id="ARBA00022552"/>
    </source>
</evidence>
<dbReference type="GO" id="GO:0032040">
    <property type="term" value="C:small-subunit processome"/>
    <property type="evidence" value="ECO:0007669"/>
    <property type="project" value="TreeGrafter"/>
</dbReference>
<dbReference type="Proteomes" id="UP000077755">
    <property type="component" value="Chromosome 2"/>
</dbReference>
<dbReference type="Gene3D" id="3.40.50.150">
    <property type="entry name" value="Vaccinia Virus protein VP39"/>
    <property type="match status" value="1"/>
</dbReference>
<dbReference type="PANTHER" id="PTHR10335">
    <property type="entry name" value="RRNA 2-O-METHYLTRANSFERASE FIBRILLARIN"/>
    <property type="match status" value="1"/>
</dbReference>
<reference evidence="7" key="1">
    <citation type="journal article" date="2016" name="Nat. Genet.">
        <title>A high-quality carrot genome assembly provides new insights into carotenoid accumulation and asterid genome evolution.</title>
        <authorList>
            <person name="Iorizzo M."/>
            <person name="Ellison S."/>
            <person name="Senalik D."/>
            <person name="Zeng P."/>
            <person name="Satapoomin P."/>
            <person name="Huang J."/>
            <person name="Bowman M."/>
            <person name="Iovene M."/>
            <person name="Sanseverino W."/>
            <person name="Cavagnaro P."/>
            <person name="Yildiz M."/>
            <person name="Macko-Podgorni A."/>
            <person name="Moranska E."/>
            <person name="Grzebelus E."/>
            <person name="Grzebelus D."/>
            <person name="Ashrafi H."/>
            <person name="Zheng Z."/>
            <person name="Cheng S."/>
            <person name="Spooner D."/>
            <person name="Van Deynze A."/>
            <person name="Simon P."/>
        </authorList>
    </citation>
    <scope>NUCLEOTIDE SEQUENCE</scope>
    <source>
        <tissue evidence="7">Leaf</tissue>
    </source>
</reference>
<dbReference type="EMBL" id="CP093344">
    <property type="protein sequence ID" value="WOG86411.1"/>
    <property type="molecule type" value="Genomic_DNA"/>
</dbReference>
<accession>A0AAF0WCQ8</accession>
<proteinExistence type="inferred from homology"/>
<gene>
    <name evidence="7" type="ORF">DCAR_0205615</name>
</gene>
<organism evidence="7 8">
    <name type="scientific">Daucus carota subsp. sativus</name>
    <name type="common">Carrot</name>
    <dbReference type="NCBI Taxonomy" id="79200"/>
    <lineage>
        <taxon>Eukaryota</taxon>
        <taxon>Viridiplantae</taxon>
        <taxon>Streptophyta</taxon>
        <taxon>Embryophyta</taxon>
        <taxon>Tracheophyta</taxon>
        <taxon>Spermatophyta</taxon>
        <taxon>Magnoliopsida</taxon>
        <taxon>eudicotyledons</taxon>
        <taxon>Gunneridae</taxon>
        <taxon>Pentapetalae</taxon>
        <taxon>asterids</taxon>
        <taxon>campanulids</taxon>
        <taxon>Apiales</taxon>
        <taxon>Apiaceae</taxon>
        <taxon>Apioideae</taxon>
        <taxon>Scandiceae</taxon>
        <taxon>Daucinae</taxon>
        <taxon>Daucus</taxon>
        <taxon>Daucus sect. Daucus</taxon>
    </lineage>
</organism>
<dbReference type="GO" id="GO:0000494">
    <property type="term" value="P:box C/D sno(s)RNA 3'-end processing"/>
    <property type="evidence" value="ECO:0007669"/>
    <property type="project" value="TreeGrafter"/>
</dbReference>
<dbReference type="SMART" id="SM01206">
    <property type="entry name" value="Fibrillarin"/>
    <property type="match status" value="1"/>
</dbReference>
<name>A0AAF0WCQ8_DAUCS</name>
<protein>
    <recommendedName>
        <fullName evidence="6">Nucleolar protein 58/56 N-terminal domain-containing protein</fullName>
    </recommendedName>
</protein>
<reference evidence="7" key="2">
    <citation type="submission" date="2022-03" db="EMBL/GenBank/DDBJ databases">
        <title>Draft title - Genomic analysis of global carrot germplasm unveils the trajectory of domestication and the origin of high carotenoid orange carrot.</title>
        <authorList>
            <person name="Iorizzo M."/>
            <person name="Ellison S."/>
            <person name="Senalik D."/>
            <person name="Macko-Podgorni A."/>
            <person name="Grzebelus D."/>
            <person name="Bostan H."/>
            <person name="Rolling W."/>
            <person name="Curaba J."/>
            <person name="Simon P."/>
        </authorList>
    </citation>
    <scope>NUCLEOTIDE SEQUENCE</scope>
    <source>
        <tissue evidence="7">Leaf</tissue>
    </source>
</reference>
<dbReference type="Pfam" id="PF08156">
    <property type="entry name" value="NOP5NT"/>
    <property type="match status" value="1"/>
</dbReference>
<dbReference type="AlphaFoldDB" id="A0AAF0WCQ8"/>
<keyword evidence="2" id="KW-0698">rRNA processing</keyword>
<keyword evidence="5" id="KW-0694">RNA-binding</keyword>
<dbReference type="GO" id="GO:0003723">
    <property type="term" value="F:RNA binding"/>
    <property type="evidence" value="ECO:0007669"/>
    <property type="project" value="UniProtKB-KW"/>
</dbReference>
<dbReference type="NCBIfam" id="NF003276">
    <property type="entry name" value="PRK04266.1-2"/>
    <property type="match status" value="1"/>
</dbReference>
<evidence type="ECO:0000259" key="6">
    <source>
        <dbReference type="Pfam" id="PF08156"/>
    </source>
</evidence>
<comment type="similarity">
    <text evidence="1">Belongs to the methyltransferase superfamily. Fibrillarin family.</text>
</comment>
<keyword evidence="3" id="KW-0489">Methyltransferase</keyword>
<dbReference type="Pfam" id="PF01269">
    <property type="entry name" value="Fibrillarin"/>
    <property type="match status" value="1"/>
</dbReference>
<dbReference type="InterPro" id="IPR029063">
    <property type="entry name" value="SAM-dependent_MTases_sf"/>
</dbReference>
<evidence type="ECO:0000256" key="5">
    <source>
        <dbReference type="ARBA" id="ARBA00022884"/>
    </source>
</evidence>
<dbReference type="InterPro" id="IPR012974">
    <property type="entry name" value="NOP58/56_N"/>
</dbReference>
<evidence type="ECO:0000313" key="7">
    <source>
        <dbReference type="EMBL" id="WOG86411.1"/>
    </source>
</evidence>
<sequence length="532" mass="60791">MPIRFCWASRVSVNLNHRLSLGKSERIRGNMINGRPVKISKNNSRPSSVYSKFAPPELRYLIFKGFNPPPLPSPPAPPSITVPRRPSYRKSQIIVPHDRFRGVYVSKDRTSLYTKNLVPNLSNDGDVVVSVKDDDGTVNEYREWDPYRSKFAAAILCGAENIWIEPGCRVLVICSRDDEQFGITISHISDIVGPGGMVYVVDHKNGMTLADIAEKRFNIVPIICFNVPEHYRMLINMVDVLFAAPNEPGETQVAYINALYFLKTGGHYVLFVQADCIESRSRGDAVFSSMIRPKEFEFKRKQRVTLEPFDRDHAYLFGDFRTIEMVDPSCLVALKFWTAPRLYRGDREHVTIYEQLWDLPVYLLFESSCGYALLQAHDMLKVERNYLAIEEYISRFDDFFELIAYQPFKSTDEALVHLNANCKGIVYKQMLDFLVFNLPTPMEGGKHCYSLALVSGGISEDIINKTKIACQANLFHVDILRGVRMHIDKVINDIKPGDLEKAQLDLARSYCRQKLISPDEKKPKKEKRQISG</sequence>
<evidence type="ECO:0000256" key="3">
    <source>
        <dbReference type="ARBA" id="ARBA00022603"/>
    </source>
</evidence>
<evidence type="ECO:0000313" key="8">
    <source>
        <dbReference type="Proteomes" id="UP000077755"/>
    </source>
</evidence>
<dbReference type="PANTHER" id="PTHR10335:SF0">
    <property type="entry name" value="RRNA 2'-O-METHYLTRANSFERASE FIBRILLARIN 1-RELATED"/>
    <property type="match status" value="1"/>
</dbReference>